<proteinExistence type="predicted"/>
<dbReference type="EMBL" id="JAUFPN010000180">
    <property type="protein sequence ID" value="MDN3566682.1"/>
    <property type="molecule type" value="Genomic_DNA"/>
</dbReference>
<dbReference type="Proteomes" id="UP001529369">
    <property type="component" value="Unassembled WGS sequence"/>
</dbReference>
<evidence type="ECO:0008006" key="4">
    <source>
        <dbReference type="Google" id="ProtNLM"/>
    </source>
</evidence>
<comment type="caution">
    <text evidence="2">The sequence shown here is derived from an EMBL/GenBank/DDBJ whole genome shotgun (WGS) entry which is preliminary data.</text>
</comment>
<sequence>MATKVESLLGFDGVGDKVSLEYSSSSATGNTVYSGTSFLTEWLNAKGGNWQNGWSVDEHEQSLLDFVGRLSAADKAEPTAVVWLHSEYDSGNAGLTPAEFASAVRFDAALVRQAFGQAATSLPYLFVSAIPYSEGTDEGHQAIRTAMEQLAADPAFNGRIAARALDTDMNFQDVTGDGKNDYGGPHQSNEDGQQTADRIALSLAQTWAQYAKPGSPVALRAGQIDDLGPQVLSAAPVGISQIAVKVGFDSAQKLAALDATAAAGTGWTVLGSNGAKLDATAASLTGADTLLLTFGAAVPAGGTLHYGHGYGRLEAADGSGRGHAVYDNEGLPVWTAAQGVAVGGAAVAPAAALVSPAAPAATGHPPALFGSAATGWDHAAQVWTGTQDFGGASYQTFGSTAPWGSLGGVHLAPASWNPGWSTHLAFDNLPNAAIDLHAAGSLPLDVLLVSTRGGAVTLGAGSDTLTWVAQSDAPGAGNTLVVQAGAGNDVIHATAAGLSGLDRSDIANGGGYDGHDSLAQVHLGAGTATVTAEGAVKLLVFGGTGAATVAGGSQTDIVQVNAGGGTFTGGGGGDNWILAPGSGHAVITDFTAGQDWLTFTGLTAAQLTIQAATEGGVAGTSIIYDAAGDSVFLAGAAPGPQDILFA</sequence>
<dbReference type="Gene3D" id="2.150.10.10">
    <property type="entry name" value="Serralysin-like metalloprotease, C-terminal"/>
    <property type="match status" value="1"/>
</dbReference>
<evidence type="ECO:0000256" key="1">
    <source>
        <dbReference type="SAM" id="MobiDB-lite"/>
    </source>
</evidence>
<dbReference type="SUPFAM" id="SSF51120">
    <property type="entry name" value="beta-Roll"/>
    <property type="match status" value="1"/>
</dbReference>
<reference evidence="3" key="1">
    <citation type="journal article" date="2019" name="Int. J. Syst. Evol. Microbiol.">
        <title>The Global Catalogue of Microorganisms (GCM) 10K type strain sequencing project: providing services to taxonomists for standard genome sequencing and annotation.</title>
        <authorList>
            <consortium name="The Broad Institute Genomics Platform"/>
            <consortium name="The Broad Institute Genome Sequencing Center for Infectious Disease"/>
            <person name="Wu L."/>
            <person name="Ma J."/>
        </authorList>
    </citation>
    <scope>NUCLEOTIDE SEQUENCE [LARGE SCALE GENOMIC DNA]</scope>
    <source>
        <strain evidence="3">CECT 7131</strain>
    </source>
</reference>
<feature type="region of interest" description="Disordered" evidence="1">
    <location>
        <begin position="173"/>
        <end position="194"/>
    </location>
</feature>
<evidence type="ECO:0000313" key="3">
    <source>
        <dbReference type="Proteomes" id="UP001529369"/>
    </source>
</evidence>
<keyword evidence="3" id="KW-1185">Reference proteome</keyword>
<dbReference type="InterPro" id="IPR011049">
    <property type="entry name" value="Serralysin-like_metalloprot_C"/>
</dbReference>
<evidence type="ECO:0000313" key="2">
    <source>
        <dbReference type="EMBL" id="MDN3566682.1"/>
    </source>
</evidence>
<name>A0ABT8AA83_9PROT</name>
<dbReference type="RefSeq" id="WP_290318633.1">
    <property type="nucleotide sequence ID" value="NZ_JAUFPN010000180.1"/>
</dbReference>
<gene>
    <name evidence="2" type="ORF">QWZ14_20095</name>
</gene>
<organism evidence="2 3">
    <name type="scientific">Paeniroseomonas aquatica</name>
    <dbReference type="NCBI Taxonomy" id="373043"/>
    <lineage>
        <taxon>Bacteria</taxon>
        <taxon>Pseudomonadati</taxon>
        <taxon>Pseudomonadota</taxon>
        <taxon>Alphaproteobacteria</taxon>
        <taxon>Acetobacterales</taxon>
        <taxon>Acetobacteraceae</taxon>
        <taxon>Paeniroseomonas</taxon>
    </lineage>
</organism>
<protein>
    <recommendedName>
        <fullName evidence="4">Sialate O-acetylesterase domain-containing protein</fullName>
    </recommendedName>
</protein>
<accession>A0ABT8AA83</accession>